<accession>A0ABY6HZ95</accession>
<dbReference type="EMBL" id="CP107567">
    <property type="protein sequence ID" value="UYQ60041.1"/>
    <property type="molecule type" value="Genomic_DNA"/>
</dbReference>
<evidence type="ECO:0000313" key="2">
    <source>
        <dbReference type="Proteomes" id="UP001163878"/>
    </source>
</evidence>
<gene>
    <name evidence="1" type="ORF">OGH68_00085</name>
</gene>
<organism evidence="1 2">
    <name type="scientific">Streptomyces peucetius</name>
    <dbReference type="NCBI Taxonomy" id="1950"/>
    <lineage>
        <taxon>Bacteria</taxon>
        <taxon>Bacillati</taxon>
        <taxon>Actinomycetota</taxon>
        <taxon>Actinomycetes</taxon>
        <taxon>Kitasatosporales</taxon>
        <taxon>Streptomycetaceae</taxon>
        <taxon>Streptomyces</taxon>
    </lineage>
</organism>
<dbReference type="Proteomes" id="UP001163878">
    <property type="component" value="Chromosome"/>
</dbReference>
<sequence length="150" mass="16568">MTPLLSTRHPWRLHLSEAPLPAMLPRETDVVRVSVGLGMAALDAMIDSGNRVGPLLCCITHQRLLVPVESGTAHLWSAAHSVCDTGPSLQCSRQATESVCHHRFWVAPPESRAHPTTDPRILHDRLSLVRAQMRNVGRHPMGLVREACRV</sequence>
<reference evidence="1" key="1">
    <citation type="submission" date="2022-10" db="EMBL/GenBank/DDBJ databases">
        <title>Cytochrome P450 Catalyzes Benzene Ring Formation in the Biosynthesis of Trialkyl-Substituted Aromatic Polyketides.</title>
        <authorList>
            <person name="Zhao E."/>
            <person name="Ge H."/>
        </authorList>
    </citation>
    <scope>NUCLEOTIDE SEQUENCE</scope>
    <source>
        <strain evidence="1">NA0869</strain>
    </source>
</reference>
<protein>
    <submittedName>
        <fullName evidence="1">Uncharacterized protein</fullName>
    </submittedName>
</protein>
<keyword evidence="2" id="KW-1185">Reference proteome</keyword>
<proteinExistence type="predicted"/>
<evidence type="ECO:0000313" key="1">
    <source>
        <dbReference type="EMBL" id="UYQ60041.1"/>
    </source>
</evidence>
<dbReference type="RefSeq" id="WP_264241186.1">
    <property type="nucleotide sequence ID" value="NZ_CP107567.1"/>
</dbReference>
<name>A0ABY6HZ95_STRPE</name>